<reference evidence="12" key="1">
    <citation type="journal article" date="2020" name="Nat. Commun.">
        <title>Large-scale genome sequencing of mycorrhizal fungi provides insights into the early evolution of symbiotic traits.</title>
        <authorList>
            <person name="Miyauchi S."/>
            <person name="Kiss E."/>
            <person name="Kuo A."/>
            <person name="Drula E."/>
            <person name="Kohler A."/>
            <person name="Sanchez-Garcia M."/>
            <person name="Morin E."/>
            <person name="Andreopoulos B."/>
            <person name="Barry K.W."/>
            <person name="Bonito G."/>
            <person name="Buee M."/>
            <person name="Carver A."/>
            <person name="Chen C."/>
            <person name="Cichocki N."/>
            <person name="Clum A."/>
            <person name="Culley D."/>
            <person name="Crous P.W."/>
            <person name="Fauchery L."/>
            <person name="Girlanda M."/>
            <person name="Hayes R.D."/>
            <person name="Keri Z."/>
            <person name="LaButti K."/>
            <person name="Lipzen A."/>
            <person name="Lombard V."/>
            <person name="Magnuson J."/>
            <person name="Maillard F."/>
            <person name="Murat C."/>
            <person name="Nolan M."/>
            <person name="Ohm R.A."/>
            <person name="Pangilinan J."/>
            <person name="Pereira M.F."/>
            <person name="Perotto S."/>
            <person name="Peter M."/>
            <person name="Pfister S."/>
            <person name="Riley R."/>
            <person name="Sitrit Y."/>
            <person name="Stielow J.B."/>
            <person name="Szollosi G."/>
            <person name="Zifcakova L."/>
            <person name="Stursova M."/>
            <person name="Spatafora J.W."/>
            <person name="Tedersoo L."/>
            <person name="Vaario L.M."/>
            <person name="Yamada A."/>
            <person name="Yan M."/>
            <person name="Wang P."/>
            <person name="Xu J."/>
            <person name="Bruns T."/>
            <person name="Baldrian P."/>
            <person name="Vilgalys R."/>
            <person name="Dunand C."/>
            <person name="Henrissat B."/>
            <person name="Grigoriev I.V."/>
            <person name="Hibbett D."/>
            <person name="Nagy L.G."/>
            <person name="Martin F.M."/>
        </authorList>
    </citation>
    <scope>NUCLEOTIDE SEQUENCE</scope>
    <source>
        <strain evidence="12">UH-Tt-Lm1</strain>
    </source>
</reference>
<dbReference type="InterPro" id="IPR001128">
    <property type="entry name" value="Cyt_P450"/>
</dbReference>
<reference evidence="12" key="2">
    <citation type="submission" date="2020-11" db="EMBL/GenBank/DDBJ databases">
        <authorList>
            <consortium name="DOE Joint Genome Institute"/>
            <person name="Kuo A."/>
            <person name="Miyauchi S."/>
            <person name="Kiss E."/>
            <person name="Drula E."/>
            <person name="Kohler A."/>
            <person name="Sanchez-Garcia M."/>
            <person name="Andreopoulos B."/>
            <person name="Barry K.W."/>
            <person name="Bonito G."/>
            <person name="Buee M."/>
            <person name="Carver A."/>
            <person name="Chen C."/>
            <person name="Cichocki N."/>
            <person name="Clum A."/>
            <person name="Culley D."/>
            <person name="Crous P.W."/>
            <person name="Fauchery L."/>
            <person name="Girlanda M."/>
            <person name="Hayes R."/>
            <person name="Keri Z."/>
            <person name="Labutti K."/>
            <person name="Lipzen A."/>
            <person name="Lombard V."/>
            <person name="Magnuson J."/>
            <person name="Maillard F."/>
            <person name="Morin E."/>
            <person name="Murat C."/>
            <person name="Nolan M."/>
            <person name="Ohm R."/>
            <person name="Pangilinan J."/>
            <person name="Pereira M."/>
            <person name="Perotto S."/>
            <person name="Peter M."/>
            <person name="Riley R."/>
            <person name="Sitrit Y."/>
            <person name="Stielow B."/>
            <person name="Szollosi G."/>
            <person name="Zifcakova L."/>
            <person name="Stursova M."/>
            <person name="Spatafora J.W."/>
            <person name="Tedersoo L."/>
            <person name="Vaario L.-M."/>
            <person name="Yamada A."/>
            <person name="Yan M."/>
            <person name="Wang P."/>
            <person name="Xu J."/>
            <person name="Bruns T."/>
            <person name="Baldrian P."/>
            <person name="Vilgalys R."/>
            <person name="Henrissat B."/>
            <person name="Grigoriev I.V."/>
            <person name="Hibbett D."/>
            <person name="Nagy L.G."/>
            <person name="Martin F.M."/>
        </authorList>
    </citation>
    <scope>NUCLEOTIDE SEQUENCE</scope>
    <source>
        <strain evidence="12">UH-Tt-Lm1</strain>
    </source>
</reference>
<dbReference type="PANTHER" id="PTHR46300">
    <property type="entry name" value="P450, PUTATIVE (EUROFUNG)-RELATED-RELATED"/>
    <property type="match status" value="1"/>
</dbReference>
<keyword evidence="8 10" id="KW-0503">Monooxygenase</keyword>
<evidence type="ECO:0000256" key="8">
    <source>
        <dbReference type="ARBA" id="ARBA00023033"/>
    </source>
</evidence>
<dbReference type="CDD" id="cd11065">
    <property type="entry name" value="CYP64-like"/>
    <property type="match status" value="1"/>
</dbReference>
<dbReference type="AlphaFoldDB" id="A0A9P6HB81"/>
<dbReference type="GO" id="GO:0005506">
    <property type="term" value="F:iron ion binding"/>
    <property type="evidence" value="ECO:0007669"/>
    <property type="project" value="InterPro"/>
</dbReference>
<evidence type="ECO:0000256" key="10">
    <source>
        <dbReference type="RuleBase" id="RU000461"/>
    </source>
</evidence>
<dbReference type="EMBL" id="WIUZ02000012">
    <property type="protein sequence ID" value="KAF9782511.1"/>
    <property type="molecule type" value="Genomic_DNA"/>
</dbReference>
<feature type="binding site" description="axial binding residue" evidence="9">
    <location>
        <position position="447"/>
    </location>
    <ligand>
        <name>heme</name>
        <dbReference type="ChEBI" id="CHEBI:30413"/>
    </ligand>
    <ligandPart>
        <name>Fe</name>
        <dbReference type="ChEBI" id="CHEBI:18248"/>
    </ligandPart>
</feature>
<dbReference type="GO" id="GO:0004497">
    <property type="term" value="F:monooxygenase activity"/>
    <property type="evidence" value="ECO:0007669"/>
    <property type="project" value="UniProtKB-KW"/>
</dbReference>
<protein>
    <submittedName>
        <fullName evidence="12">Cytochrome P450</fullName>
    </submittedName>
</protein>
<dbReference type="PRINTS" id="PR00385">
    <property type="entry name" value="P450"/>
</dbReference>
<evidence type="ECO:0000256" key="4">
    <source>
        <dbReference type="ARBA" id="ARBA00022617"/>
    </source>
</evidence>
<keyword evidence="11" id="KW-1133">Transmembrane helix</keyword>
<comment type="pathway">
    <text evidence="2">Secondary metabolite biosynthesis.</text>
</comment>
<dbReference type="InterPro" id="IPR002401">
    <property type="entry name" value="Cyt_P450_E_grp-I"/>
</dbReference>
<dbReference type="Pfam" id="PF00067">
    <property type="entry name" value="p450"/>
    <property type="match status" value="1"/>
</dbReference>
<evidence type="ECO:0000256" key="5">
    <source>
        <dbReference type="ARBA" id="ARBA00022723"/>
    </source>
</evidence>
<dbReference type="InterPro" id="IPR017972">
    <property type="entry name" value="Cyt_P450_CS"/>
</dbReference>
<proteinExistence type="inferred from homology"/>
<organism evidence="12 13">
    <name type="scientific">Thelephora terrestris</name>
    <dbReference type="NCBI Taxonomy" id="56493"/>
    <lineage>
        <taxon>Eukaryota</taxon>
        <taxon>Fungi</taxon>
        <taxon>Dikarya</taxon>
        <taxon>Basidiomycota</taxon>
        <taxon>Agaricomycotina</taxon>
        <taxon>Agaricomycetes</taxon>
        <taxon>Thelephorales</taxon>
        <taxon>Thelephoraceae</taxon>
        <taxon>Thelephora</taxon>
    </lineage>
</organism>
<evidence type="ECO:0000256" key="1">
    <source>
        <dbReference type="ARBA" id="ARBA00001971"/>
    </source>
</evidence>
<keyword evidence="11" id="KW-0472">Membrane</keyword>
<evidence type="ECO:0000313" key="13">
    <source>
        <dbReference type="Proteomes" id="UP000736335"/>
    </source>
</evidence>
<evidence type="ECO:0000313" key="12">
    <source>
        <dbReference type="EMBL" id="KAF9782511.1"/>
    </source>
</evidence>
<dbReference type="InterPro" id="IPR050364">
    <property type="entry name" value="Cytochrome_P450_fung"/>
</dbReference>
<dbReference type="InterPro" id="IPR036396">
    <property type="entry name" value="Cyt_P450_sf"/>
</dbReference>
<dbReference type="PANTHER" id="PTHR46300:SF7">
    <property type="entry name" value="P450, PUTATIVE (EUROFUNG)-RELATED"/>
    <property type="match status" value="1"/>
</dbReference>
<dbReference type="SUPFAM" id="SSF48264">
    <property type="entry name" value="Cytochrome P450"/>
    <property type="match status" value="1"/>
</dbReference>
<evidence type="ECO:0000256" key="2">
    <source>
        <dbReference type="ARBA" id="ARBA00005179"/>
    </source>
</evidence>
<dbReference type="OrthoDB" id="2789670at2759"/>
<gene>
    <name evidence="12" type="ORF">BJ322DRAFT_1144310</name>
</gene>
<evidence type="ECO:0000256" key="11">
    <source>
        <dbReference type="SAM" id="Phobius"/>
    </source>
</evidence>
<name>A0A9P6HB81_9AGAM</name>
<dbReference type="Proteomes" id="UP000736335">
    <property type="component" value="Unassembled WGS sequence"/>
</dbReference>
<dbReference type="PRINTS" id="PR00463">
    <property type="entry name" value="EP450I"/>
</dbReference>
<dbReference type="Gene3D" id="1.10.630.10">
    <property type="entry name" value="Cytochrome P450"/>
    <property type="match status" value="1"/>
</dbReference>
<keyword evidence="4 9" id="KW-0349">Heme</keyword>
<keyword evidence="5 9" id="KW-0479">Metal-binding</keyword>
<evidence type="ECO:0000256" key="6">
    <source>
        <dbReference type="ARBA" id="ARBA00023002"/>
    </source>
</evidence>
<keyword evidence="7 9" id="KW-0408">Iron</keyword>
<evidence type="ECO:0000256" key="3">
    <source>
        <dbReference type="ARBA" id="ARBA00010617"/>
    </source>
</evidence>
<accession>A0A9P6HB81</accession>
<comment type="caution">
    <text evidence="12">The sequence shown here is derived from an EMBL/GenBank/DDBJ whole genome shotgun (WGS) entry which is preliminary data.</text>
</comment>
<comment type="similarity">
    <text evidence="3 10">Belongs to the cytochrome P450 family.</text>
</comment>
<keyword evidence="11" id="KW-0812">Transmembrane</keyword>
<dbReference type="PROSITE" id="PS00086">
    <property type="entry name" value="CYTOCHROME_P450"/>
    <property type="match status" value="1"/>
</dbReference>
<keyword evidence="13" id="KW-1185">Reference proteome</keyword>
<dbReference type="GO" id="GO:0016705">
    <property type="term" value="F:oxidoreductase activity, acting on paired donors, with incorporation or reduction of molecular oxygen"/>
    <property type="evidence" value="ECO:0007669"/>
    <property type="project" value="InterPro"/>
</dbReference>
<feature type="transmembrane region" description="Helical" evidence="11">
    <location>
        <begin position="12"/>
        <end position="31"/>
    </location>
</feature>
<comment type="cofactor">
    <cofactor evidence="1 9">
        <name>heme</name>
        <dbReference type="ChEBI" id="CHEBI:30413"/>
    </cofactor>
</comment>
<sequence>MGSSVVFSSSVQLLAVGALTIFVVVFARIFVRRSGGPPFPPGPQPDPLIGNIRQMGSNDLKVLFEQWGKEYGPIVYASTFGKPLIILNSFGVAHDLLQKRGSIYSSRPRLVTFSEMMGWGYVLSQLSGGPRFRKHRKITQETMGARCMNEYAPLQKKATCMFLADLGDTSANFVDHIKRFSASTILGITYGYTPQGVEDEFIQLAHQATLESFRYGGPGTSICDLVPFLKYWPTWMPFSFHQKHAAYTRTIVEKLFSLPFEWVETKMAEGTHKSLTGDLLNNMKEGKMMFGETLDYEDIKHISGAIYAAGYDTTAATLETFLFAMMLNPDVYEKAQRTIDEQIGRDRLIEPSDRENLPYISCLLKEVLRWGVPVPLGVPHLLIQDDVYDGYFVPGGSSVIFNVWAMTRNEEVYPEPEAFNPDRFLHPSSQQAHEHVEAVWGFGRRICPGRTFAEANLWLCIANFIATMDIKEVVNEDERVITPPAAFVSGAIRHPKPFLCSITYRSEHARQLVADAKMGSP</sequence>
<keyword evidence="6 10" id="KW-0560">Oxidoreductase</keyword>
<evidence type="ECO:0000256" key="9">
    <source>
        <dbReference type="PIRSR" id="PIRSR602401-1"/>
    </source>
</evidence>
<dbReference type="GO" id="GO:0020037">
    <property type="term" value="F:heme binding"/>
    <property type="evidence" value="ECO:0007669"/>
    <property type="project" value="InterPro"/>
</dbReference>
<evidence type="ECO:0000256" key="7">
    <source>
        <dbReference type="ARBA" id="ARBA00023004"/>
    </source>
</evidence>